<dbReference type="PANTHER" id="PTHR42724">
    <property type="entry name" value="TETRAACYLDISACCHARIDE 4'-KINASE"/>
    <property type="match status" value="1"/>
</dbReference>
<evidence type="ECO:0000256" key="6">
    <source>
        <dbReference type="ARBA" id="ARBA00022556"/>
    </source>
</evidence>
<evidence type="ECO:0000256" key="12">
    <source>
        <dbReference type="NCBIfam" id="TIGR00682"/>
    </source>
</evidence>
<keyword evidence="7" id="KW-0808">Transferase</keyword>
<dbReference type="NCBIfam" id="TIGR00682">
    <property type="entry name" value="lpxK"/>
    <property type="match status" value="1"/>
</dbReference>
<keyword evidence="6" id="KW-0441">Lipid A biosynthesis</keyword>
<dbReference type="GO" id="GO:0005886">
    <property type="term" value="C:plasma membrane"/>
    <property type="evidence" value="ECO:0007669"/>
    <property type="project" value="TreeGrafter"/>
</dbReference>
<keyword evidence="14" id="KW-1185">Reference proteome</keyword>
<keyword evidence="9 13" id="KW-0418">Kinase</keyword>
<dbReference type="GO" id="GO:0009029">
    <property type="term" value="F:lipid-A 4'-kinase activity"/>
    <property type="evidence" value="ECO:0007669"/>
    <property type="project" value="UniProtKB-UniRule"/>
</dbReference>
<evidence type="ECO:0000256" key="5">
    <source>
        <dbReference type="ARBA" id="ARBA00022516"/>
    </source>
</evidence>
<reference evidence="13 14" key="1">
    <citation type="submission" date="2018-11" db="EMBL/GenBank/DDBJ databases">
        <title>Schleiferia aggregans sp. nov., a moderately thermophilic heterotrophic bacterium isolated from microbial mats at a terrestrial hot spring.</title>
        <authorList>
            <person name="Iino T."/>
            <person name="Ohkuma M."/>
            <person name="Haruta S."/>
        </authorList>
    </citation>
    <scope>NUCLEOTIDE SEQUENCE [LARGE SCALE GENOMIC DNA]</scope>
    <source>
        <strain evidence="13 14">LA</strain>
    </source>
</reference>
<evidence type="ECO:0000256" key="7">
    <source>
        <dbReference type="ARBA" id="ARBA00022679"/>
    </source>
</evidence>
<evidence type="ECO:0000256" key="11">
    <source>
        <dbReference type="ARBA" id="ARBA00023098"/>
    </source>
</evidence>
<dbReference type="GO" id="GO:0009244">
    <property type="term" value="P:lipopolysaccharide core region biosynthetic process"/>
    <property type="evidence" value="ECO:0007669"/>
    <property type="project" value="TreeGrafter"/>
</dbReference>
<organism evidence="13 14">
    <name type="scientific">Thermaurantimonas aggregans</name>
    <dbReference type="NCBI Taxonomy" id="2173829"/>
    <lineage>
        <taxon>Bacteria</taxon>
        <taxon>Pseudomonadati</taxon>
        <taxon>Bacteroidota</taxon>
        <taxon>Flavobacteriia</taxon>
        <taxon>Flavobacteriales</taxon>
        <taxon>Schleiferiaceae</taxon>
        <taxon>Thermaurantimonas</taxon>
    </lineage>
</organism>
<evidence type="ECO:0000256" key="4">
    <source>
        <dbReference type="ARBA" id="ARBA00016436"/>
    </source>
</evidence>
<dbReference type="PANTHER" id="PTHR42724:SF1">
    <property type="entry name" value="TETRAACYLDISACCHARIDE 4'-KINASE, MITOCHONDRIAL-RELATED"/>
    <property type="match status" value="1"/>
</dbReference>
<evidence type="ECO:0000313" key="13">
    <source>
        <dbReference type="EMBL" id="GCD77019.1"/>
    </source>
</evidence>
<comment type="function">
    <text evidence="1">Transfers the gamma-phosphate of ATP to the 4'-position of a tetraacyldisaccharide 1-phosphate intermediate (termed DS-1-P) to form tetraacyldisaccharide 1,4'-bis-phosphate (lipid IVA).</text>
</comment>
<proteinExistence type="predicted"/>
<name>A0A401XJ19_9FLAO</name>
<dbReference type="GO" id="GO:0009245">
    <property type="term" value="P:lipid A biosynthetic process"/>
    <property type="evidence" value="ECO:0007669"/>
    <property type="project" value="UniProtKB-UniRule"/>
</dbReference>
<keyword evidence="11" id="KW-0443">Lipid metabolism</keyword>
<dbReference type="Proteomes" id="UP000286715">
    <property type="component" value="Unassembled WGS sequence"/>
</dbReference>
<dbReference type="InterPro" id="IPR003758">
    <property type="entry name" value="LpxK"/>
</dbReference>
<evidence type="ECO:0000256" key="1">
    <source>
        <dbReference type="ARBA" id="ARBA00002274"/>
    </source>
</evidence>
<evidence type="ECO:0000256" key="9">
    <source>
        <dbReference type="ARBA" id="ARBA00022777"/>
    </source>
</evidence>
<dbReference type="GO" id="GO:0005524">
    <property type="term" value="F:ATP binding"/>
    <property type="evidence" value="ECO:0007669"/>
    <property type="project" value="UniProtKB-KW"/>
</dbReference>
<dbReference type="AlphaFoldDB" id="A0A401XJ19"/>
<comment type="caution">
    <text evidence="13">The sequence shown here is derived from an EMBL/GenBank/DDBJ whole genome shotgun (WGS) entry which is preliminary data.</text>
</comment>
<dbReference type="EC" id="2.7.1.130" evidence="3 12"/>
<evidence type="ECO:0000256" key="2">
    <source>
        <dbReference type="ARBA" id="ARBA00004870"/>
    </source>
</evidence>
<keyword evidence="5" id="KW-0444">Lipid biosynthesis</keyword>
<keyword evidence="8" id="KW-0547">Nucleotide-binding</keyword>
<evidence type="ECO:0000256" key="3">
    <source>
        <dbReference type="ARBA" id="ARBA00012071"/>
    </source>
</evidence>
<protein>
    <recommendedName>
        <fullName evidence="4 12">Tetraacyldisaccharide 4'-kinase</fullName>
        <ecNumber evidence="3 12">2.7.1.130</ecNumber>
    </recommendedName>
</protein>
<keyword evidence="10" id="KW-0067">ATP-binding</keyword>
<dbReference type="EMBL" id="BHZE01000003">
    <property type="protein sequence ID" value="GCD77019.1"/>
    <property type="molecule type" value="Genomic_DNA"/>
</dbReference>
<gene>
    <name evidence="13" type="primary">lpxK</name>
    <name evidence="13" type="ORF">JCM31826_05010</name>
</gene>
<comment type="pathway">
    <text evidence="2">Glycolipid biosynthesis; lipid IV(A) biosynthesis; lipid IV(A) from (3R)-3-hydroxytetradecanoyl-[acyl-carrier-protein] and UDP-N-acetyl-alpha-D-glucosamine: step 6/6.</text>
</comment>
<accession>A0A401XJ19</accession>
<dbReference type="UniPathway" id="UPA00359">
    <property type="reaction ID" value="UER00482"/>
</dbReference>
<evidence type="ECO:0000256" key="10">
    <source>
        <dbReference type="ARBA" id="ARBA00022840"/>
    </source>
</evidence>
<dbReference type="Pfam" id="PF02606">
    <property type="entry name" value="LpxK"/>
    <property type="match status" value="1"/>
</dbReference>
<sequence length="281" mass="32307">MTLFLTKELSNEFKIAILSRGYGRVSKGFLWVDDTSAFLEVGDEPLLLKKNLPNIPVAVCERRVDGVKKILQKFPDTQVVILDDALQHRAIVPDIKILLTTWNQPFSADALWPIGTLRDVKSRAKYVDAIVVTKTPVAATTAEKEKIISSLQKYSNAPIFFSHNHNYFFPPLPENKRDVVIVTTIANPSYVLNFLSQWNLKIIEKFLFKDHYPISHREWEAIFETCNRKDALCIMTDKEYVKLPSVLAEKFNNTIYVLKLTVDIENKIEFLNLITKKLSYD</sequence>
<evidence type="ECO:0000313" key="14">
    <source>
        <dbReference type="Proteomes" id="UP000286715"/>
    </source>
</evidence>
<evidence type="ECO:0000256" key="8">
    <source>
        <dbReference type="ARBA" id="ARBA00022741"/>
    </source>
</evidence>